<name>A0ABS4U1R2_9PSEU</name>
<protein>
    <submittedName>
        <fullName evidence="2">Uncharacterized protein</fullName>
    </submittedName>
</protein>
<evidence type="ECO:0000256" key="1">
    <source>
        <dbReference type="SAM" id="MobiDB-lite"/>
    </source>
</evidence>
<keyword evidence="3" id="KW-1185">Reference proteome</keyword>
<dbReference type="EMBL" id="JAGINW010000001">
    <property type="protein sequence ID" value="MBP2330598.1"/>
    <property type="molecule type" value="Genomic_DNA"/>
</dbReference>
<organism evidence="2 3">
    <name type="scientific">Kibdelosporangium banguiense</name>
    <dbReference type="NCBI Taxonomy" id="1365924"/>
    <lineage>
        <taxon>Bacteria</taxon>
        <taxon>Bacillati</taxon>
        <taxon>Actinomycetota</taxon>
        <taxon>Actinomycetes</taxon>
        <taxon>Pseudonocardiales</taxon>
        <taxon>Pseudonocardiaceae</taxon>
        <taxon>Kibdelosporangium</taxon>
    </lineage>
</organism>
<sequence length="232" mass="25111">MIHEPGGKRTKIRNGKSKVVSTGKRPNRRPAPPSESCTQSTPEYCHTPGSQDLGPHMTIALWFATVTGNPGLDGACVPYSGLAECVVPMNLRSGDRLTEQLKQWKAFTGIAEEVGRLVAKGQTFGSNDYHYSKMGIAKAGWNLVKDLANVAGAVPQMLIGNDPISLLTGSFDLDWQVVGYENDRLDPVLSLQIACLKPGRSGVDAMPTPDRNGLRKPRTWRAAPSCRACRVP</sequence>
<gene>
    <name evidence="2" type="ORF">JOF56_010983</name>
</gene>
<evidence type="ECO:0000313" key="3">
    <source>
        <dbReference type="Proteomes" id="UP001519332"/>
    </source>
</evidence>
<reference evidence="2 3" key="1">
    <citation type="submission" date="2021-03" db="EMBL/GenBank/DDBJ databases">
        <title>Sequencing the genomes of 1000 actinobacteria strains.</title>
        <authorList>
            <person name="Klenk H.-P."/>
        </authorList>
    </citation>
    <scope>NUCLEOTIDE SEQUENCE [LARGE SCALE GENOMIC DNA]</scope>
    <source>
        <strain evidence="2 3">DSM 46670</strain>
    </source>
</reference>
<accession>A0ABS4U1R2</accession>
<feature type="region of interest" description="Disordered" evidence="1">
    <location>
        <begin position="1"/>
        <end position="49"/>
    </location>
</feature>
<comment type="caution">
    <text evidence="2">The sequence shown here is derived from an EMBL/GenBank/DDBJ whole genome shotgun (WGS) entry which is preliminary data.</text>
</comment>
<evidence type="ECO:0000313" key="2">
    <source>
        <dbReference type="EMBL" id="MBP2330598.1"/>
    </source>
</evidence>
<dbReference type="Proteomes" id="UP001519332">
    <property type="component" value="Unassembled WGS sequence"/>
</dbReference>
<dbReference type="RefSeq" id="WP_209647202.1">
    <property type="nucleotide sequence ID" value="NZ_JAGINW010000001.1"/>
</dbReference>
<proteinExistence type="predicted"/>